<protein>
    <submittedName>
        <fullName evidence="1">Uncharacterized protein</fullName>
    </submittedName>
</protein>
<organism evidence="1 2">
    <name type="scientific">Plakobranchus ocellatus</name>
    <dbReference type="NCBI Taxonomy" id="259542"/>
    <lineage>
        <taxon>Eukaryota</taxon>
        <taxon>Metazoa</taxon>
        <taxon>Spiralia</taxon>
        <taxon>Lophotrochozoa</taxon>
        <taxon>Mollusca</taxon>
        <taxon>Gastropoda</taxon>
        <taxon>Heterobranchia</taxon>
        <taxon>Euthyneura</taxon>
        <taxon>Panpulmonata</taxon>
        <taxon>Sacoglossa</taxon>
        <taxon>Placobranchoidea</taxon>
        <taxon>Plakobranchidae</taxon>
        <taxon>Plakobranchus</taxon>
    </lineage>
</organism>
<name>A0AAV4ABJ8_9GAST</name>
<dbReference type="Proteomes" id="UP000735302">
    <property type="component" value="Unassembled WGS sequence"/>
</dbReference>
<evidence type="ECO:0000313" key="1">
    <source>
        <dbReference type="EMBL" id="GFO04200.1"/>
    </source>
</evidence>
<gene>
    <name evidence="1" type="ORF">PoB_003070500</name>
</gene>
<reference evidence="1 2" key="1">
    <citation type="journal article" date="2021" name="Elife">
        <title>Chloroplast acquisition without the gene transfer in kleptoplastic sea slugs, Plakobranchus ocellatus.</title>
        <authorList>
            <person name="Maeda T."/>
            <person name="Takahashi S."/>
            <person name="Yoshida T."/>
            <person name="Shimamura S."/>
            <person name="Takaki Y."/>
            <person name="Nagai Y."/>
            <person name="Toyoda A."/>
            <person name="Suzuki Y."/>
            <person name="Arimoto A."/>
            <person name="Ishii H."/>
            <person name="Satoh N."/>
            <person name="Nishiyama T."/>
            <person name="Hasebe M."/>
            <person name="Maruyama T."/>
            <person name="Minagawa J."/>
            <person name="Obokata J."/>
            <person name="Shigenobu S."/>
        </authorList>
    </citation>
    <scope>NUCLEOTIDE SEQUENCE [LARGE SCALE GENOMIC DNA]</scope>
</reference>
<keyword evidence="2" id="KW-1185">Reference proteome</keyword>
<comment type="caution">
    <text evidence="1">The sequence shown here is derived from an EMBL/GenBank/DDBJ whole genome shotgun (WGS) entry which is preliminary data.</text>
</comment>
<dbReference type="EMBL" id="BLXT01003737">
    <property type="protein sequence ID" value="GFO04200.1"/>
    <property type="molecule type" value="Genomic_DNA"/>
</dbReference>
<evidence type="ECO:0000313" key="2">
    <source>
        <dbReference type="Proteomes" id="UP000735302"/>
    </source>
</evidence>
<sequence length="81" mass="8962">MTRTNRIPFSSENSSIVFVIRFISGQLVVSSRADSPDDDVEALDQDFAPTSAAPLHCPLERQHLLRLSPCGQTAVLAEWIH</sequence>
<accession>A0AAV4ABJ8</accession>
<dbReference type="AlphaFoldDB" id="A0AAV4ABJ8"/>
<proteinExistence type="predicted"/>